<accession>A0ABS0DKZ2</accession>
<evidence type="ECO:0008006" key="3">
    <source>
        <dbReference type="Google" id="ProtNLM"/>
    </source>
</evidence>
<dbReference type="EMBL" id="JADLQN010000006">
    <property type="protein sequence ID" value="MBF6357689.1"/>
    <property type="molecule type" value="Genomic_DNA"/>
</dbReference>
<sequence length="324" mass="36170">MGVAGELIETIDGLPVVEYIAALAKQRAIVIGAESKSVGPVYAAAIDLRYGRITEGVNGSKRSLLETHTLHPLLRQNYVDIAVWQHLVKGEHGIGIKTYDGKVHADHPLRHAEVKAINELLWAREVVRRPGDPALKWADLEEFRFILVGCVKGRATISWIRLRHVRTAMQSCEVSPAIQVVTGMTRSTLGTTGRDPSESWKGEVMLRVNVDDLVEGEYGEGVDYRYGGEPFTGEMIEIASNGRLIKSEMYKDGVPHGPSREWYPNGVLREAGESRKGDPIGEWREWHPNGRLAALRLFSEFGNPLGHKLWDEDGYLTYESPPRQ</sequence>
<evidence type="ECO:0000313" key="2">
    <source>
        <dbReference type="Proteomes" id="UP000707731"/>
    </source>
</evidence>
<keyword evidence="2" id="KW-1185">Reference proteome</keyword>
<dbReference type="Gene3D" id="2.20.110.10">
    <property type="entry name" value="Histone H3 K4-specific methyltransferase SET7/9 N-terminal domain"/>
    <property type="match status" value="1"/>
</dbReference>
<reference evidence="1 2" key="1">
    <citation type="submission" date="2020-10" db="EMBL/GenBank/DDBJ databases">
        <title>Identification of Nocardia species via Next-generation sequencing and recognition of intraspecies genetic diversity.</title>
        <authorList>
            <person name="Li P."/>
            <person name="Li P."/>
            <person name="Lu B."/>
        </authorList>
    </citation>
    <scope>NUCLEOTIDE SEQUENCE [LARGE SCALE GENOMIC DNA]</scope>
    <source>
        <strain evidence="1 2">BJ06-0143</strain>
    </source>
</reference>
<name>A0ABS0DKZ2_9NOCA</name>
<gene>
    <name evidence="1" type="ORF">IU449_24595</name>
</gene>
<protein>
    <recommendedName>
        <fullName evidence="3">Toxin-antitoxin system YwqK family antitoxin</fullName>
    </recommendedName>
</protein>
<organism evidence="1 2">
    <name type="scientific">Nocardia higoensis</name>
    <dbReference type="NCBI Taxonomy" id="228599"/>
    <lineage>
        <taxon>Bacteria</taxon>
        <taxon>Bacillati</taxon>
        <taxon>Actinomycetota</taxon>
        <taxon>Actinomycetes</taxon>
        <taxon>Mycobacteriales</taxon>
        <taxon>Nocardiaceae</taxon>
        <taxon>Nocardia</taxon>
    </lineage>
</organism>
<proteinExistence type="predicted"/>
<evidence type="ECO:0000313" key="1">
    <source>
        <dbReference type="EMBL" id="MBF6357689.1"/>
    </source>
</evidence>
<comment type="caution">
    <text evidence="1">The sequence shown here is derived from an EMBL/GenBank/DDBJ whole genome shotgun (WGS) entry which is preliminary data.</text>
</comment>
<dbReference type="RefSeq" id="WP_195004526.1">
    <property type="nucleotide sequence ID" value="NZ_JADLQN010000006.1"/>
</dbReference>
<dbReference type="SUPFAM" id="SSF82185">
    <property type="entry name" value="Histone H3 K4-specific methyltransferase SET7/9 N-terminal domain"/>
    <property type="match status" value="1"/>
</dbReference>
<dbReference type="Proteomes" id="UP000707731">
    <property type="component" value="Unassembled WGS sequence"/>
</dbReference>